<dbReference type="InterPro" id="IPR000337">
    <property type="entry name" value="GPCR_3"/>
</dbReference>
<evidence type="ECO:0000256" key="5">
    <source>
        <dbReference type="ARBA" id="ARBA00023136"/>
    </source>
</evidence>
<keyword evidence="3" id="KW-1133">Transmembrane helix</keyword>
<feature type="non-terminal residue" evidence="10">
    <location>
        <position position="442"/>
    </location>
</feature>
<evidence type="ECO:0000259" key="9">
    <source>
        <dbReference type="Pfam" id="PF01094"/>
    </source>
</evidence>
<evidence type="ECO:0000256" key="8">
    <source>
        <dbReference type="ARBA" id="ARBA00023224"/>
    </source>
</evidence>
<keyword evidence="8" id="KW-0807">Transducer</keyword>
<evidence type="ECO:0000313" key="10">
    <source>
        <dbReference type="EMBL" id="RCH79704.1"/>
    </source>
</evidence>
<protein>
    <recommendedName>
        <fullName evidence="9">Receptor ligand binding region domain-containing protein</fullName>
    </recommendedName>
</protein>
<dbReference type="GO" id="GO:0007214">
    <property type="term" value="P:gamma-aminobutyric acid signaling pathway"/>
    <property type="evidence" value="ECO:0007669"/>
    <property type="project" value="TreeGrafter"/>
</dbReference>
<dbReference type="Proteomes" id="UP000253551">
    <property type="component" value="Unassembled WGS sequence"/>
</dbReference>
<comment type="subcellular location">
    <subcellularLocation>
        <location evidence="1">Membrane</location>
        <topology evidence="1">Multi-pass membrane protein</topology>
    </subcellularLocation>
</comment>
<keyword evidence="2" id="KW-0812">Transmembrane</keyword>
<evidence type="ECO:0000256" key="7">
    <source>
        <dbReference type="ARBA" id="ARBA00023180"/>
    </source>
</evidence>
<dbReference type="STRING" id="4846.A0A367IPS8"/>
<dbReference type="PANTHER" id="PTHR10519:SF68">
    <property type="entry name" value="METABOTROPIC GLUTAMATE RECEPTOR-LIKE PROTEIN Q"/>
    <property type="match status" value="1"/>
</dbReference>
<dbReference type="InterPro" id="IPR002455">
    <property type="entry name" value="GPCR3_GABA-B"/>
</dbReference>
<dbReference type="GO" id="GO:0004965">
    <property type="term" value="F:G protein-coupled GABA receptor activity"/>
    <property type="evidence" value="ECO:0007669"/>
    <property type="project" value="InterPro"/>
</dbReference>
<organism evidence="10 11">
    <name type="scientific">Rhizopus stolonifer</name>
    <name type="common">Rhizopus nigricans</name>
    <dbReference type="NCBI Taxonomy" id="4846"/>
    <lineage>
        <taxon>Eukaryota</taxon>
        <taxon>Fungi</taxon>
        <taxon>Fungi incertae sedis</taxon>
        <taxon>Mucoromycota</taxon>
        <taxon>Mucoromycotina</taxon>
        <taxon>Mucoromycetes</taxon>
        <taxon>Mucorales</taxon>
        <taxon>Mucorineae</taxon>
        <taxon>Rhizopodaceae</taxon>
        <taxon>Rhizopus</taxon>
    </lineage>
</organism>
<sequence>GISAIRLAVAEINSKQMIPGAYVTLVEKDSYPKAVEGQAAITQAVFSAISLIQEGVVGIIGDISSSWTSFSALMTSTLQIPQCSFSAVATSLSDKSQFGYFFRTVPTNLLYSDAAVSFVVSQGWPILGVLYSDDDFGQQLSESVVMKARLNGISVKSYQSFYEDGPKSDIRKSLDTLMSTGVRIIFIAAEGDALLTAFTLAAQAGYINKDTVWITTDTDTNDLFHAVQNFNTILEKRANHTDIVPTNYTVADDPFKLKKILDVESVDPIAYAARMTSNLTTISYNQTFSGGVFIFEALNQLSGYEPYDIFHEKWANLDPRIYPYGGQTNISSNEGMAYSCMMVMAEGFNQTIYNSTIHATNTTVILKSLASGELGEFLGPSTFNTSFLGPIGPVVLDQNGDLATGNFKIYNIQNGIQTDIGRTIAGDLNLTSLPIYHDGTTR</sequence>
<dbReference type="InterPro" id="IPR028082">
    <property type="entry name" value="Peripla_BP_I"/>
</dbReference>
<dbReference type="Gene3D" id="3.40.50.2300">
    <property type="match status" value="2"/>
</dbReference>
<gene>
    <name evidence="10" type="ORF">CU098_002931</name>
</gene>
<dbReference type="Pfam" id="PF01094">
    <property type="entry name" value="ANF_receptor"/>
    <property type="match status" value="1"/>
</dbReference>
<feature type="domain" description="Receptor ligand binding region" evidence="9">
    <location>
        <begin position="4"/>
        <end position="413"/>
    </location>
</feature>
<evidence type="ECO:0000256" key="3">
    <source>
        <dbReference type="ARBA" id="ARBA00022989"/>
    </source>
</evidence>
<dbReference type="EMBL" id="PJQM01006421">
    <property type="protein sequence ID" value="RCH79704.1"/>
    <property type="molecule type" value="Genomic_DNA"/>
</dbReference>
<dbReference type="SUPFAM" id="SSF53822">
    <property type="entry name" value="Periplasmic binding protein-like I"/>
    <property type="match status" value="1"/>
</dbReference>
<evidence type="ECO:0000256" key="1">
    <source>
        <dbReference type="ARBA" id="ARBA00004141"/>
    </source>
</evidence>
<feature type="non-terminal residue" evidence="10">
    <location>
        <position position="1"/>
    </location>
</feature>
<dbReference type="InterPro" id="IPR001828">
    <property type="entry name" value="ANF_lig-bd_rcpt"/>
</dbReference>
<dbReference type="AlphaFoldDB" id="A0A367IPS8"/>
<evidence type="ECO:0000313" key="11">
    <source>
        <dbReference type="Proteomes" id="UP000253551"/>
    </source>
</evidence>
<dbReference type="PANTHER" id="PTHR10519">
    <property type="entry name" value="GABA-B RECEPTOR"/>
    <property type="match status" value="1"/>
</dbReference>
<keyword evidence="11" id="KW-1185">Reference proteome</keyword>
<evidence type="ECO:0000256" key="2">
    <source>
        <dbReference type="ARBA" id="ARBA00022692"/>
    </source>
</evidence>
<comment type="caution">
    <text evidence="10">The sequence shown here is derived from an EMBL/GenBank/DDBJ whole genome shotgun (WGS) entry which is preliminary data.</text>
</comment>
<accession>A0A367IPS8</accession>
<reference evidence="10 11" key="1">
    <citation type="journal article" date="2018" name="G3 (Bethesda)">
        <title>Phylogenetic and Phylogenomic Definition of Rhizopus Species.</title>
        <authorList>
            <person name="Gryganskyi A.P."/>
            <person name="Golan J."/>
            <person name="Dolatabadi S."/>
            <person name="Mondo S."/>
            <person name="Robb S."/>
            <person name="Idnurm A."/>
            <person name="Muszewska A."/>
            <person name="Steczkiewicz K."/>
            <person name="Masonjones S."/>
            <person name="Liao H.L."/>
            <person name="Gajdeczka M.T."/>
            <person name="Anike F."/>
            <person name="Vuek A."/>
            <person name="Anishchenko I.M."/>
            <person name="Voigt K."/>
            <person name="de Hoog G.S."/>
            <person name="Smith M.E."/>
            <person name="Heitman J."/>
            <person name="Vilgalys R."/>
            <person name="Stajich J.E."/>
        </authorList>
    </citation>
    <scope>NUCLEOTIDE SEQUENCE [LARGE SCALE GENOMIC DNA]</scope>
    <source>
        <strain evidence="10 11">LSU 92-RS-03</strain>
    </source>
</reference>
<dbReference type="OrthoDB" id="5984008at2759"/>
<dbReference type="GO" id="GO:0038039">
    <property type="term" value="C:G protein-coupled receptor heterodimeric complex"/>
    <property type="evidence" value="ECO:0007669"/>
    <property type="project" value="TreeGrafter"/>
</dbReference>
<proteinExistence type="predicted"/>
<keyword evidence="5" id="KW-0472">Membrane</keyword>
<evidence type="ECO:0000256" key="6">
    <source>
        <dbReference type="ARBA" id="ARBA00023170"/>
    </source>
</evidence>
<evidence type="ECO:0000256" key="4">
    <source>
        <dbReference type="ARBA" id="ARBA00023040"/>
    </source>
</evidence>
<keyword evidence="7" id="KW-0325">Glycoprotein</keyword>
<keyword evidence="4" id="KW-0297">G-protein coupled receptor</keyword>
<keyword evidence="6" id="KW-0675">Receptor</keyword>
<name>A0A367IPS8_RHIST</name>
<dbReference type="PRINTS" id="PR00248">
    <property type="entry name" value="GPCRMGR"/>
</dbReference>